<evidence type="ECO:0000313" key="1">
    <source>
        <dbReference type="EMBL" id="NYE45989.1"/>
    </source>
</evidence>
<name>A0A852TPS2_9ACTN</name>
<protein>
    <submittedName>
        <fullName evidence="1">Uncharacterized protein</fullName>
    </submittedName>
</protein>
<keyword evidence="2" id="KW-1185">Reference proteome</keyword>
<evidence type="ECO:0000313" key="2">
    <source>
        <dbReference type="Proteomes" id="UP000589036"/>
    </source>
</evidence>
<proteinExistence type="predicted"/>
<comment type="caution">
    <text evidence="1">The sequence shown here is derived from an EMBL/GenBank/DDBJ whole genome shotgun (WGS) entry which is preliminary data.</text>
</comment>
<dbReference type="Proteomes" id="UP000589036">
    <property type="component" value="Unassembled WGS sequence"/>
</dbReference>
<reference evidence="1 2" key="1">
    <citation type="submission" date="2020-07" db="EMBL/GenBank/DDBJ databases">
        <title>Sequencing the genomes of 1000 actinobacteria strains.</title>
        <authorList>
            <person name="Klenk H.-P."/>
        </authorList>
    </citation>
    <scope>NUCLEOTIDE SEQUENCE [LARGE SCALE GENOMIC DNA]</scope>
    <source>
        <strain evidence="1 2">CXB654</strain>
    </source>
</reference>
<dbReference type="EMBL" id="JACCCC010000001">
    <property type="protein sequence ID" value="NYE45989.1"/>
    <property type="molecule type" value="Genomic_DNA"/>
</dbReference>
<dbReference type="RefSeq" id="WP_179642156.1">
    <property type="nucleotide sequence ID" value="NZ_BAAAYY010000024.1"/>
</dbReference>
<dbReference type="AlphaFoldDB" id="A0A852TPS2"/>
<sequence>MAILVYFARIGEEAGGVVYRCGFGDAPERFRMVIDADSGDLREAAPEAGHAVRCAHSKIMRELRRTGTWPARGSYCA</sequence>
<organism evidence="1 2">
    <name type="scientific">Spinactinospora alkalitolerans</name>
    <dbReference type="NCBI Taxonomy" id="687207"/>
    <lineage>
        <taxon>Bacteria</taxon>
        <taxon>Bacillati</taxon>
        <taxon>Actinomycetota</taxon>
        <taxon>Actinomycetes</taxon>
        <taxon>Streptosporangiales</taxon>
        <taxon>Nocardiopsidaceae</taxon>
        <taxon>Spinactinospora</taxon>
    </lineage>
</organism>
<gene>
    <name evidence="1" type="ORF">HDA32_001109</name>
</gene>
<accession>A0A852TPS2</accession>